<reference evidence="1 2" key="1">
    <citation type="journal article" date="2018" name="Sci. Rep.">
        <title>Genomic signatures of local adaptation to the degree of environmental predictability in rotifers.</title>
        <authorList>
            <person name="Franch-Gras L."/>
            <person name="Hahn C."/>
            <person name="Garcia-Roger E.M."/>
            <person name="Carmona M.J."/>
            <person name="Serra M."/>
            <person name="Gomez A."/>
        </authorList>
    </citation>
    <scope>NUCLEOTIDE SEQUENCE [LARGE SCALE GENOMIC DNA]</scope>
    <source>
        <strain evidence="1">HYR1</strain>
    </source>
</reference>
<dbReference type="EMBL" id="REGN01000478">
    <property type="protein sequence ID" value="RNA41636.1"/>
    <property type="molecule type" value="Genomic_DNA"/>
</dbReference>
<protein>
    <submittedName>
        <fullName evidence="1">Uncharacterized protein</fullName>
    </submittedName>
</protein>
<evidence type="ECO:0000313" key="1">
    <source>
        <dbReference type="EMBL" id="RNA41636.1"/>
    </source>
</evidence>
<sequence>MLTTEEYLLKYFSLVKQTSFLMLIPNNLGLLDNQTSSLNFASSFVPVWVQDIFLKDDRKICGDYFIQTVWSIIK</sequence>
<proteinExistence type="predicted"/>
<name>A0A3M7T0S4_BRAPC</name>
<dbReference type="Proteomes" id="UP000276133">
    <property type="component" value="Unassembled WGS sequence"/>
</dbReference>
<accession>A0A3M7T0S4</accession>
<evidence type="ECO:0000313" key="2">
    <source>
        <dbReference type="Proteomes" id="UP000276133"/>
    </source>
</evidence>
<dbReference type="AlphaFoldDB" id="A0A3M7T0S4"/>
<keyword evidence="2" id="KW-1185">Reference proteome</keyword>
<comment type="caution">
    <text evidence="1">The sequence shown here is derived from an EMBL/GenBank/DDBJ whole genome shotgun (WGS) entry which is preliminary data.</text>
</comment>
<organism evidence="1 2">
    <name type="scientific">Brachionus plicatilis</name>
    <name type="common">Marine rotifer</name>
    <name type="synonym">Brachionus muelleri</name>
    <dbReference type="NCBI Taxonomy" id="10195"/>
    <lineage>
        <taxon>Eukaryota</taxon>
        <taxon>Metazoa</taxon>
        <taxon>Spiralia</taxon>
        <taxon>Gnathifera</taxon>
        <taxon>Rotifera</taxon>
        <taxon>Eurotatoria</taxon>
        <taxon>Monogononta</taxon>
        <taxon>Pseudotrocha</taxon>
        <taxon>Ploima</taxon>
        <taxon>Brachionidae</taxon>
        <taxon>Brachionus</taxon>
    </lineage>
</organism>
<gene>
    <name evidence="1" type="ORF">BpHYR1_004008</name>
</gene>